<feature type="domain" description="KIB1-4 beta-propeller" evidence="2">
    <location>
        <begin position="88"/>
        <end position="445"/>
    </location>
</feature>
<organism evidence="3 4">
    <name type="scientific">Urochloa decumbens</name>
    <dbReference type="NCBI Taxonomy" id="240449"/>
    <lineage>
        <taxon>Eukaryota</taxon>
        <taxon>Viridiplantae</taxon>
        <taxon>Streptophyta</taxon>
        <taxon>Embryophyta</taxon>
        <taxon>Tracheophyta</taxon>
        <taxon>Spermatophyta</taxon>
        <taxon>Magnoliopsida</taxon>
        <taxon>Liliopsida</taxon>
        <taxon>Poales</taxon>
        <taxon>Poaceae</taxon>
        <taxon>PACMAD clade</taxon>
        <taxon>Panicoideae</taxon>
        <taxon>Panicodae</taxon>
        <taxon>Paniceae</taxon>
        <taxon>Melinidinae</taxon>
        <taxon>Urochloa</taxon>
    </lineage>
</organism>
<evidence type="ECO:0000259" key="2">
    <source>
        <dbReference type="Pfam" id="PF03478"/>
    </source>
</evidence>
<dbReference type="Pfam" id="PF03478">
    <property type="entry name" value="Beta-prop_KIB1-4"/>
    <property type="match status" value="1"/>
</dbReference>
<evidence type="ECO:0000313" key="3">
    <source>
        <dbReference type="EMBL" id="CAL4956162.1"/>
    </source>
</evidence>
<dbReference type="AlphaFoldDB" id="A0ABC8Z6N0"/>
<dbReference type="EMBL" id="OZ075128">
    <property type="protein sequence ID" value="CAL4956162.1"/>
    <property type="molecule type" value="Genomic_DNA"/>
</dbReference>
<sequence length="490" mass="56006">MTENIVTAVPPASSGDPTCDWSQLQQDVLIKIFSQLQLPELVYSGAACKPWRLSYLAVRRLQLCSPNQSPYLIYSSSDRDSNTATLHNLSTNKMYHVSLPDPPYRNRCIIGSSHGWLVTADEQSNLHLLNPLTGAQIALPSPRTMKGVTPSFTRDGVLSGYYIHSPDTESDDRADFFEPKKTRYSLYAKAILSSDPSGGDCIVLLLHQGWMHLSFARVGDTKWTWLDMEHHACFYYYDIFYDDNASLFYGVRVSGEIHSIDLSGPSPEVKGILGVFLPDANYETRYIVRSPWGDLLQVFRQYYIPGPYVPDSDDKYQVNDNQSNIQDQDCDDQPREDDLLDEQEYKEDDDQNQEDDLLDEHDYEDDGHDHDDDLSDDEQEQEEYYLKNGKLIVYNVDLAKQEVTKIKGLHDHALFIGFNNMFMVHSHDFPNIRPNCVYISDDVSDDTCYIPFSPGELGYLSLEDASLTIMPFSDSLLHWPSPVWFRPHLT</sequence>
<reference evidence="3 4" key="2">
    <citation type="submission" date="2024-10" db="EMBL/GenBank/DDBJ databases">
        <authorList>
            <person name="Ryan C."/>
        </authorList>
    </citation>
    <scope>NUCLEOTIDE SEQUENCE [LARGE SCALE GENOMIC DNA]</scope>
</reference>
<reference evidence="4" key="1">
    <citation type="submission" date="2024-06" db="EMBL/GenBank/DDBJ databases">
        <authorList>
            <person name="Ryan C."/>
        </authorList>
    </citation>
    <scope>NUCLEOTIDE SEQUENCE [LARGE SCALE GENOMIC DNA]</scope>
</reference>
<dbReference type="PANTHER" id="PTHR44586:SF26">
    <property type="entry name" value="F-BOX DOMAIN-CONTAINING PROTEIN"/>
    <property type="match status" value="1"/>
</dbReference>
<dbReference type="SUPFAM" id="SSF81383">
    <property type="entry name" value="F-box domain"/>
    <property type="match status" value="1"/>
</dbReference>
<dbReference type="InterPro" id="IPR005174">
    <property type="entry name" value="KIB1-4_b-propeller"/>
</dbReference>
<keyword evidence="4" id="KW-1185">Reference proteome</keyword>
<feature type="region of interest" description="Disordered" evidence="1">
    <location>
        <begin position="310"/>
        <end position="381"/>
    </location>
</feature>
<gene>
    <name evidence="3" type="ORF">URODEC1_LOCUS41868</name>
</gene>
<dbReference type="InterPro" id="IPR036047">
    <property type="entry name" value="F-box-like_dom_sf"/>
</dbReference>
<dbReference type="PANTHER" id="PTHR44586">
    <property type="entry name" value="F-BOX DOMAIN CONTAINING PROTEIN, EXPRESSED"/>
    <property type="match status" value="1"/>
</dbReference>
<proteinExistence type="predicted"/>
<evidence type="ECO:0000256" key="1">
    <source>
        <dbReference type="SAM" id="MobiDB-lite"/>
    </source>
</evidence>
<accession>A0ABC8Z6N0</accession>
<protein>
    <recommendedName>
        <fullName evidence="2">KIB1-4 beta-propeller domain-containing protein</fullName>
    </recommendedName>
</protein>
<dbReference type="Gene3D" id="1.20.1280.50">
    <property type="match status" value="1"/>
</dbReference>
<evidence type="ECO:0000313" key="4">
    <source>
        <dbReference type="Proteomes" id="UP001497457"/>
    </source>
</evidence>
<dbReference type="Proteomes" id="UP001497457">
    <property type="component" value="Chromosome 18b"/>
</dbReference>
<feature type="compositionally biased region" description="Acidic residues" evidence="1">
    <location>
        <begin position="338"/>
        <end position="381"/>
    </location>
</feature>
<name>A0ABC8Z6N0_9POAL</name>